<dbReference type="InterPro" id="IPR025007">
    <property type="entry name" value="DUF3899"/>
</dbReference>
<organism evidence="3 4">
    <name type="scientific">Gracilibacillus marinus</name>
    <dbReference type="NCBI Taxonomy" id="630535"/>
    <lineage>
        <taxon>Bacteria</taxon>
        <taxon>Bacillati</taxon>
        <taxon>Bacillota</taxon>
        <taxon>Bacilli</taxon>
        <taxon>Bacillales</taxon>
        <taxon>Bacillaceae</taxon>
        <taxon>Gracilibacillus</taxon>
    </lineage>
</organism>
<sequence length="116" mass="13794">MKQLNYFFIHIIVCAVFVFLIYQDLRFIYFINITFFVGGVYVCIGLFLYVTYRQFFDITVSSFQKVFQSKKKQFEQSYIENKAMSDHVRPSTIKFFITQGIGLLSLSIVQLVIYYL</sequence>
<feature type="domain" description="DUF3899" evidence="2">
    <location>
        <begin position="31"/>
        <end position="111"/>
    </location>
</feature>
<evidence type="ECO:0000259" key="2">
    <source>
        <dbReference type="Pfam" id="PF13038"/>
    </source>
</evidence>
<dbReference type="EMBL" id="JBHSDV010000001">
    <property type="protein sequence ID" value="MFC4386850.1"/>
    <property type="molecule type" value="Genomic_DNA"/>
</dbReference>
<keyword evidence="1" id="KW-0812">Transmembrane</keyword>
<dbReference type="RefSeq" id="WP_390195864.1">
    <property type="nucleotide sequence ID" value="NZ_JBHSDV010000001.1"/>
</dbReference>
<keyword evidence="1" id="KW-1133">Transmembrane helix</keyword>
<feature type="transmembrane region" description="Helical" evidence="1">
    <location>
        <begin position="6"/>
        <end position="22"/>
    </location>
</feature>
<name>A0ABV8VS73_9BACI</name>
<keyword evidence="1" id="KW-0472">Membrane</keyword>
<dbReference type="Pfam" id="PF13038">
    <property type="entry name" value="DUF3899"/>
    <property type="match status" value="1"/>
</dbReference>
<comment type="caution">
    <text evidence="3">The sequence shown here is derived from an EMBL/GenBank/DDBJ whole genome shotgun (WGS) entry which is preliminary data.</text>
</comment>
<evidence type="ECO:0000313" key="4">
    <source>
        <dbReference type="Proteomes" id="UP001595880"/>
    </source>
</evidence>
<protein>
    <submittedName>
        <fullName evidence="3">DUF3899 domain-containing protein</fullName>
    </submittedName>
</protein>
<accession>A0ABV8VS73</accession>
<evidence type="ECO:0000313" key="3">
    <source>
        <dbReference type="EMBL" id="MFC4386850.1"/>
    </source>
</evidence>
<proteinExistence type="predicted"/>
<gene>
    <name evidence="3" type="ORF">ACFOZ1_03405</name>
</gene>
<dbReference type="Proteomes" id="UP001595880">
    <property type="component" value="Unassembled WGS sequence"/>
</dbReference>
<evidence type="ECO:0000256" key="1">
    <source>
        <dbReference type="SAM" id="Phobius"/>
    </source>
</evidence>
<feature type="transmembrane region" description="Helical" evidence="1">
    <location>
        <begin position="95"/>
        <end position="115"/>
    </location>
</feature>
<reference evidence="4" key="1">
    <citation type="journal article" date="2019" name="Int. J. Syst. Evol. Microbiol.">
        <title>The Global Catalogue of Microorganisms (GCM) 10K type strain sequencing project: providing services to taxonomists for standard genome sequencing and annotation.</title>
        <authorList>
            <consortium name="The Broad Institute Genomics Platform"/>
            <consortium name="The Broad Institute Genome Sequencing Center for Infectious Disease"/>
            <person name="Wu L."/>
            <person name="Ma J."/>
        </authorList>
    </citation>
    <scope>NUCLEOTIDE SEQUENCE [LARGE SCALE GENOMIC DNA]</scope>
    <source>
        <strain evidence="4">KACC 14058</strain>
    </source>
</reference>
<feature type="transmembrane region" description="Helical" evidence="1">
    <location>
        <begin position="29"/>
        <end position="52"/>
    </location>
</feature>
<keyword evidence="4" id="KW-1185">Reference proteome</keyword>